<evidence type="ECO:0000256" key="2">
    <source>
        <dbReference type="ARBA" id="ARBA00008834"/>
    </source>
</evidence>
<evidence type="ECO:0000313" key="9">
    <source>
        <dbReference type="EMBL" id="CAA3025469.1"/>
    </source>
</evidence>
<dbReference type="EMBL" id="CACTIH010009134">
    <property type="protein sequence ID" value="CAA3025469.1"/>
    <property type="molecule type" value="Genomic_DNA"/>
</dbReference>
<comment type="subcellular location">
    <subcellularLocation>
        <location evidence="1">Secreted</location>
        <location evidence="1">Cell wall</location>
    </subcellularLocation>
</comment>
<evidence type="ECO:0000256" key="8">
    <source>
        <dbReference type="RuleBase" id="RU361169"/>
    </source>
</evidence>
<evidence type="ECO:0000256" key="5">
    <source>
        <dbReference type="ARBA" id="ARBA00022801"/>
    </source>
</evidence>
<dbReference type="AlphaFoldDB" id="A0A8S0V356"/>
<dbReference type="SUPFAM" id="SSF51126">
    <property type="entry name" value="Pectin lyase-like"/>
    <property type="match status" value="1"/>
</dbReference>
<dbReference type="GO" id="GO:0071555">
    <property type="term" value="P:cell wall organization"/>
    <property type="evidence" value="ECO:0007669"/>
    <property type="project" value="UniProtKB-KW"/>
</dbReference>
<protein>
    <submittedName>
        <fullName evidence="9">Probable polygalacturonase At3g15720</fullName>
    </submittedName>
</protein>
<reference evidence="9 10" key="1">
    <citation type="submission" date="2019-12" db="EMBL/GenBank/DDBJ databases">
        <authorList>
            <person name="Alioto T."/>
            <person name="Alioto T."/>
            <person name="Gomez Garrido J."/>
        </authorList>
    </citation>
    <scope>NUCLEOTIDE SEQUENCE [LARGE SCALE GENOMIC DNA]</scope>
</reference>
<dbReference type="InterPro" id="IPR000743">
    <property type="entry name" value="Glyco_hydro_28"/>
</dbReference>
<dbReference type="Gramene" id="OE9A112334T1">
    <property type="protein sequence ID" value="OE9A112334C1"/>
    <property type="gene ID" value="OE9A112334"/>
</dbReference>
<evidence type="ECO:0000313" key="10">
    <source>
        <dbReference type="Proteomes" id="UP000594638"/>
    </source>
</evidence>
<keyword evidence="5 8" id="KW-0378">Hydrolase</keyword>
<dbReference type="PANTHER" id="PTHR31375">
    <property type="match status" value="1"/>
</dbReference>
<keyword evidence="7" id="KW-0961">Cell wall biogenesis/degradation</keyword>
<dbReference type="InterPro" id="IPR011050">
    <property type="entry name" value="Pectin_lyase_fold/virulence"/>
</dbReference>
<dbReference type="Proteomes" id="UP000594638">
    <property type="component" value="Unassembled WGS sequence"/>
</dbReference>
<organism evidence="9 10">
    <name type="scientific">Olea europaea subsp. europaea</name>
    <dbReference type="NCBI Taxonomy" id="158383"/>
    <lineage>
        <taxon>Eukaryota</taxon>
        <taxon>Viridiplantae</taxon>
        <taxon>Streptophyta</taxon>
        <taxon>Embryophyta</taxon>
        <taxon>Tracheophyta</taxon>
        <taxon>Spermatophyta</taxon>
        <taxon>Magnoliopsida</taxon>
        <taxon>eudicotyledons</taxon>
        <taxon>Gunneridae</taxon>
        <taxon>Pentapetalae</taxon>
        <taxon>asterids</taxon>
        <taxon>lamiids</taxon>
        <taxon>Lamiales</taxon>
        <taxon>Oleaceae</taxon>
        <taxon>Oleeae</taxon>
        <taxon>Olea</taxon>
    </lineage>
</organism>
<evidence type="ECO:0000256" key="4">
    <source>
        <dbReference type="ARBA" id="ARBA00022525"/>
    </source>
</evidence>
<dbReference type="GO" id="GO:0004650">
    <property type="term" value="F:polygalacturonase activity"/>
    <property type="evidence" value="ECO:0007669"/>
    <property type="project" value="InterPro"/>
</dbReference>
<dbReference type="GO" id="GO:0005975">
    <property type="term" value="P:carbohydrate metabolic process"/>
    <property type="evidence" value="ECO:0007669"/>
    <property type="project" value="InterPro"/>
</dbReference>
<proteinExistence type="inferred from homology"/>
<evidence type="ECO:0000256" key="7">
    <source>
        <dbReference type="ARBA" id="ARBA00023316"/>
    </source>
</evidence>
<dbReference type="OrthoDB" id="187139at2759"/>
<gene>
    <name evidence="9" type="ORF">OLEA9_A112334</name>
</gene>
<keyword evidence="6 8" id="KW-0326">Glycosidase</keyword>
<name>A0A8S0V356_OLEEU</name>
<evidence type="ECO:0000256" key="1">
    <source>
        <dbReference type="ARBA" id="ARBA00004191"/>
    </source>
</evidence>
<keyword evidence="10" id="KW-1185">Reference proteome</keyword>
<dbReference type="Gene3D" id="2.160.20.10">
    <property type="entry name" value="Single-stranded right-handed beta-helix, Pectin lyase-like"/>
    <property type="match status" value="1"/>
</dbReference>
<comment type="caution">
    <text evidence="9">The sequence shown here is derived from an EMBL/GenBank/DDBJ whole genome shotgun (WGS) entry which is preliminary data.</text>
</comment>
<keyword evidence="3" id="KW-0134">Cell wall</keyword>
<evidence type="ECO:0000256" key="3">
    <source>
        <dbReference type="ARBA" id="ARBA00022512"/>
    </source>
</evidence>
<dbReference type="Pfam" id="PF00295">
    <property type="entry name" value="Glyco_hydro_28"/>
    <property type="match status" value="1"/>
</dbReference>
<accession>A0A8S0V356</accession>
<dbReference type="InterPro" id="IPR012334">
    <property type="entry name" value="Pectin_lyas_fold"/>
</dbReference>
<comment type="similarity">
    <text evidence="2 8">Belongs to the glycosyl hydrolase 28 family.</text>
</comment>
<sequence length="199" mass="21774">MAIFSESKSAWTIKRKYEWLYFQKVDGLNVVGNEQGLIDGQGSSWWLKSAMRFSSCNNLYVSGLQYINSQKNHVSVNGCDEVNITKLHMIVPQESPNTDGIDISHSTNIHIHDCTMATDDCIAMNRGTSDVIITQVTCGPGHGISIGSLGKDVQTDEVQGIHVSNSILNGTDNGMRIKTWQGGSGFARNISFTDNSNSN</sequence>
<keyword evidence="4" id="KW-0964">Secreted</keyword>
<evidence type="ECO:0000256" key="6">
    <source>
        <dbReference type="ARBA" id="ARBA00023295"/>
    </source>
</evidence>